<reference evidence="9" key="1">
    <citation type="journal article" date="2017" name="Int. J. Syst. Evol. Microbiol.">
        <title>Notoacmeibacter marinus gen. nov., sp. nov., isolated from the gut of a limpet and proposal of Notoacmeibacteraceae fam. nov. in the order Rhizobiales of the class Alphaproteobacteria.</title>
        <authorList>
            <person name="Huang Z."/>
            <person name="Guo F."/>
            <person name="Lai Q."/>
        </authorList>
    </citation>
    <scope>NUCLEOTIDE SEQUENCE [LARGE SCALE GENOMIC DNA]</scope>
    <source>
        <strain evidence="9">XMTR2A4</strain>
    </source>
</reference>
<dbReference type="PANTHER" id="PTHR35007">
    <property type="entry name" value="INTEGRAL MEMBRANE PROTEIN-RELATED"/>
    <property type="match status" value="1"/>
</dbReference>
<sequence length="339" mass="37361">MFGLPLNLIALIALVGLSAGGVAYALLFNRIEKEKKADRRFDRVKRQETDHSVVRARRDKVSDAARRRKSIQETIDQLEEKSRAKGVGAKKKPPMKQMMKQAGIKTSLVTIHLVSIAIGIVLAVLIYLFQLVPVYLLPGILLAAGFGLPRWYVSWQRGRRIKQFLDRFADALEVIARGVRSGLPLPDCVHLIAAEAPEPVKGEFRRVIERMNVGLSLPEAIAKMPETMPCPEANFFGIVIQIQAQAGGNLSEAIGNLATVLRDRKKMKAKVQALSMEAKASAYIIGSLPIIVAVLIFMISPGYIMPLFTDPTGHMALAVAAVMMAMGIFVMKKMMNFEV</sequence>
<comment type="subcellular location">
    <subcellularLocation>
        <location evidence="1">Cell membrane</location>
        <topology evidence="1">Multi-pass membrane protein</topology>
    </subcellularLocation>
</comment>
<dbReference type="Pfam" id="PF00482">
    <property type="entry name" value="T2SSF"/>
    <property type="match status" value="1"/>
</dbReference>
<comment type="caution">
    <text evidence="8">The sequence shown here is derived from an EMBL/GenBank/DDBJ whole genome shotgun (WGS) entry which is preliminary data.</text>
</comment>
<gene>
    <name evidence="8" type="ORF">B7H23_02310</name>
</gene>
<evidence type="ECO:0000256" key="5">
    <source>
        <dbReference type="ARBA" id="ARBA00023136"/>
    </source>
</evidence>
<evidence type="ECO:0000256" key="3">
    <source>
        <dbReference type="ARBA" id="ARBA00022692"/>
    </source>
</evidence>
<keyword evidence="9" id="KW-1185">Reference proteome</keyword>
<dbReference type="EMBL" id="NBYO01000001">
    <property type="protein sequence ID" value="OXT01806.1"/>
    <property type="molecule type" value="Genomic_DNA"/>
</dbReference>
<protein>
    <submittedName>
        <fullName evidence="8">Pilus assembly protein</fullName>
    </submittedName>
</protein>
<accession>A0A231V2K9</accession>
<dbReference type="InterPro" id="IPR042094">
    <property type="entry name" value="T2SS_GspF_sf"/>
</dbReference>
<dbReference type="AlphaFoldDB" id="A0A231V2K9"/>
<evidence type="ECO:0000256" key="4">
    <source>
        <dbReference type="ARBA" id="ARBA00022989"/>
    </source>
</evidence>
<evidence type="ECO:0000259" key="7">
    <source>
        <dbReference type="Pfam" id="PF00482"/>
    </source>
</evidence>
<evidence type="ECO:0000256" key="2">
    <source>
        <dbReference type="ARBA" id="ARBA00022475"/>
    </source>
</evidence>
<evidence type="ECO:0000256" key="1">
    <source>
        <dbReference type="ARBA" id="ARBA00004651"/>
    </source>
</evidence>
<evidence type="ECO:0000313" key="8">
    <source>
        <dbReference type="EMBL" id="OXT01806.1"/>
    </source>
</evidence>
<evidence type="ECO:0000313" key="9">
    <source>
        <dbReference type="Proteomes" id="UP000215405"/>
    </source>
</evidence>
<proteinExistence type="predicted"/>
<dbReference type="Proteomes" id="UP000215405">
    <property type="component" value="Unassembled WGS sequence"/>
</dbReference>
<keyword evidence="2" id="KW-1003">Cell membrane</keyword>
<keyword evidence="5 6" id="KW-0472">Membrane</keyword>
<feature type="domain" description="Type II secretion system protein GspF" evidence="7">
    <location>
        <begin position="172"/>
        <end position="296"/>
    </location>
</feature>
<dbReference type="InterPro" id="IPR018076">
    <property type="entry name" value="T2SS_GspF_dom"/>
</dbReference>
<keyword evidence="4 6" id="KW-1133">Transmembrane helix</keyword>
<evidence type="ECO:0000256" key="6">
    <source>
        <dbReference type="SAM" id="Phobius"/>
    </source>
</evidence>
<dbReference type="RefSeq" id="WP_094075775.1">
    <property type="nucleotide sequence ID" value="NZ_NBYO01000001.1"/>
</dbReference>
<feature type="transmembrane region" description="Helical" evidence="6">
    <location>
        <begin position="135"/>
        <end position="153"/>
    </location>
</feature>
<dbReference type="GO" id="GO:0005886">
    <property type="term" value="C:plasma membrane"/>
    <property type="evidence" value="ECO:0007669"/>
    <property type="project" value="UniProtKB-SubCell"/>
</dbReference>
<feature type="transmembrane region" description="Helical" evidence="6">
    <location>
        <begin position="108"/>
        <end position="129"/>
    </location>
</feature>
<feature type="transmembrane region" description="Helical" evidence="6">
    <location>
        <begin position="312"/>
        <end position="331"/>
    </location>
</feature>
<organism evidence="8 9">
    <name type="scientific">Notoacmeibacter marinus</name>
    <dbReference type="NCBI Taxonomy" id="1876515"/>
    <lineage>
        <taxon>Bacteria</taxon>
        <taxon>Pseudomonadati</taxon>
        <taxon>Pseudomonadota</taxon>
        <taxon>Alphaproteobacteria</taxon>
        <taxon>Hyphomicrobiales</taxon>
        <taxon>Notoacmeibacteraceae</taxon>
        <taxon>Notoacmeibacter</taxon>
    </lineage>
</organism>
<feature type="transmembrane region" description="Helical" evidence="6">
    <location>
        <begin position="280"/>
        <end position="300"/>
    </location>
</feature>
<dbReference type="Gene3D" id="1.20.81.30">
    <property type="entry name" value="Type II secretion system (T2SS), domain F"/>
    <property type="match status" value="1"/>
</dbReference>
<feature type="transmembrane region" description="Helical" evidence="6">
    <location>
        <begin position="6"/>
        <end position="27"/>
    </location>
</feature>
<keyword evidence="3 6" id="KW-0812">Transmembrane</keyword>
<dbReference type="PANTHER" id="PTHR35007:SF1">
    <property type="entry name" value="PILUS ASSEMBLY PROTEIN"/>
    <property type="match status" value="1"/>
</dbReference>
<name>A0A231V2K9_9HYPH</name>